<dbReference type="AlphaFoldDB" id="A0A820QK25"/>
<evidence type="ECO:0000313" key="1">
    <source>
        <dbReference type="EMBL" id="CAF4422812.1"/>
    </source>
</evidence>
<evidence type="ECO:0000313" key="2">
    <source>
        <dbReference type="Proteomes" id="UP000663844"/>
    </source>
</evidence>
<comment type="caution">
    <text evidence="1">The sequence shown here is derived from an EMBL/GenBank/DDBJ whole genome shotgun (WGS) entry which is preliminary data.</text>
</comment>
<gene>
    <name evidence="1" type="ORF">OXD698_LOCUS52743</name>
</gene>
<organism evidence="1 2">
    <name type="scientific">Adineta steineri</name>
    <dbReference type="NCBI Taxonomy" id="433720"/>
    <lineage>
        <taxon>Eukaryota</taxon>
        <taxon>Metazoa</taxon>
        <taxon>Spiralia</taxon>
        <taxon>Gnathifera</taxon>
        <taxon>Rotifera</taxon>
        <taxon>Eurotatoria</taxon>
        <taxon>Bdelloidea</taxon>
        <taxon>Adinetida</taxon>
        <taxon>Adinetidae</taxon>
        <taxon>Adineta</taxon>
    </lineage>
</organism>
<feature type="non-terminal residue" evidence="1">
    <location>
        <position position="1"/>
    </location>
</feature>
<dbReference type="EMBL" id="CAJOAZ010029124">
    <property type="protein sequence ID" value="CAF4422812.1"/>
    <property type="molecule type" value="Genomic_DNA"/>
</dbReference>
<name>A0A820QK25_9BILA</name>
<accession>A0A820QK25</accession>
<dbReference type="Proteomes" id="UP000663844">
    <property type="component" value="Unassembled WGS sequence"/>
</dbReference>
<reference evidence="1" key="1">
    <citation type="submission" date="2021-02" db="EMBL/GenBank/DDBJ databases">
        <authorList>
            <person name="Nowell W R."/>
        </authorList>
    </citation>
    <scope>NUCLEOTIDE SEQUENCE</scope>
</reference>
<proteinExistence type="predicted"/>
<protein>
    <submittedName>
        <fullName evidence="1">Uncharacterized protein</fullName>
    </submittedName>
</protein>
<sequence>NHDIVLTANRTTRFKEYYEKTKYQLLLNDDNARQTFEKGNCNIKKSLELILH</sequence>